<organism evidence="1 2">
    <name type="scientific">Hwanghaeella grinnelliae</name>
    <dbReference type="NCBI Taxonomy" id="2500179"/>
    <lineage>
        <taxon>Bacteria</taxon>
        <taxon>Pseudomonadati</taxon>
        <taxon>Pseudomonadota</taxon>
        <taxon>Alphaproteobacteria</taxon>
        <taxon>Rhodospirillales</taxon>
        <taxon>Rhodospirillaceae</taxon>
        <taxon>Hwanghaeella</taxon>
    </lineage>
</organism>
<evidence type="ECO:0008006" key="3">
    <source>
        <dbReference type="Google" id="ProtNLM"/>
    </source>
</evidence>
<dbReference type="PANTHER" id="PTHR35340:SF5">
    <property type="entry name" value="ASST-DOMAIN-CONTAINING PROTEIN"/>
    <property type="match status" value="1"/>
</dbReference>
<dbReference type="Proteomes" id="UP000287447">
    <property type="component" value="Unassembled WGS sequence"/>
</dbReference>
<proteinExistence type="predicted"/>
<comment type="caution">
    <text evidence="1">The sequence shown here is derived from an EMBL/GenBank/DDBJ whole genome shotgun (WGS) entry which is preliminary data.</text>
</comment>
<sequence>MQQRIPIWLFLLCLLLWLLFTVAFGWSIKSTIAGSDKSGWFGEAAVHVASFPTTTKEVVHELLSFVSGAYEDEPVRTPRPAGVDYSGFTPVPDAPSLKLNGLVMEADPTKMASGWRALIGAFDINGSIENAVLLLSPDLKLVKSWILDEVSVGEVTPRPKHRKFVHGVEIFPDGSIVFTFDGSVSIQKFTACGERDWTTPGHFHHAVTADIDGKSVWTFFDPETITQVSVSDGSILDQISLAEIISANPTIDVLEVRRKHSDDLGGNSRNTTGTWLQDAIHFNDVDPLPASIANQFDSFEAGDLLISARSLNLVFVLDRKSHKIKWWRVGATQRQHDPDWLPDGRISIFNNRMSRDFSEIVAIDPDTFETSVLVDGNDYGFYSRIRGKAQIIENGSIFVTSAQQGEAFEVDSNGEVVFKVANMKPGTNDTNYVVSEMKWLPQDFFDERIFECRTQE</sequence>
<dbReference type="RefSeq" id="WP_127768065.1">
    <property type="nucleotide sequence ID" value="NZ_SADE01000004.1"/>
</dbReference>
<evidence type="ECO:0000313" key="2">
    <source>
        <dbReference type="Proteomes" id="UP000287447"/>
    </source>
</evidence>
<keyword evidence="2" id="KW-1185">Reference proteome</keyword>
<protein>
    <recommendedName>
        <fullName evidence="3">Aryl sulfotransferase</fullName>
    </recommendedName>
</protein>
<dbReference type="InterPro" id="IPR053143">
    <property type="entry name" value="Arylsulfate_ST"/>
</dbReference>
<reference evidence="2" key="1">
    <citation type="submission" date="2019-01" db="EMBL/GenBank/DDBJ databases">
        <title>Gri0909 isolated from a small marine red alga.</title>
        <authorList>
            <person name="Kim J."/>
            <person name="Jeong S.E."/>
            <person name="Jeon C.O."/>
        </authorList>
    </citation>
    <scope>NUCLEOTIDE SEQUENCE [LARGE SCALE GENOMIC DNA]</scope>
    <source>
        <strain evidence="2">Gri0909</strain>
    </source>
</reference>
<dbReference type="InterPro" id="IPR039535">
    <property type="entry name" value="ASST-like"/>
</dbReference>
<dbReference type="SUPFAM" id="SSF50998">
    <property type="entry name" value="Quinoprotein alcohol dehydrogenase-like"/>
    <property type="match status" value="1"/>
</dbReference>
<dbReference type="OrthoDB" id="264813at2"/>
<evidence type="ECO:0000313" key="1">
    <source>
        <dbReference type="EMBL" id="RVU34035.1"/>
    </source>
</evidence>
<dbReference type="PANTHER" id="PTHR35340">
    <property type="entry name" value="PQQ ENZYME REPEAT PROTEIN-RELATED"/>
    <property type="match status" value="1"/>
</dbReference>
<name>A0A3S2W2C9_9PROT</name>
<dbReference type="InterPro" id="IPR011047">
    <property type="entry name" value="Quinoprotein_ADH-like_sf"/>
</dbReference>
<dbReference type="Pfam" id="PF14269">
    <property type="entry name" value="Arylsulfotran_2"/>
    <property type="match status" value="1"/>
</dbReference>
<accession>A0A3S2W2C9</accession>
<dbReference type="AlphaFoldDB" id="A0A3S2W2C9"/>
<dbReference type="EMBL" id="SADE01000004">
    <property type="protein sequence ID" value="RVU34035.1"/>
    <property type="molecule type" value="Genomic_DNA"/>
</dbReference>
<gene>
    <name evidence="1" type="ORF">EOI86_23230</name>
</gene>